<dbReference type="PANTHER" id="PTHR12526:SF630">
    <property type="entry name" value="GLYCOSYLTRANSFERASE"/>
    <property type="match status" value="1"/>
</dbReference>
<dbReference type="OrthoDB" id="9781738at2"/>
<accession>A0A1U9KUW0</accession>
<organism evidence="2 3">
    <name type="scientific">Neoasaia chiangmaiensis</name>
    <dbReference type="NCBI Taxonomy" id="320497"/>
    <lineage>
        <taxon>Bacteria</taxon>
        <taxon>Pseudomonadati</taxon>
        <taxon>Pseudomonadota</taxon>
        <taxon>Alphaproteobacteria</taxon>
        <taxon>Acetobacterales</taxon>
        <taxon>Acetobacteraceae</taxon>
        <taxon>Neoasaia</taxon>
    </lineage>
</organism>
<dbReference type="Proteomes" id="UP000188604">
    <property type="component" value="Chromosome"/>
</dbReference>
<evidence type="ECO:0000313" key="2">
    <source>
        <dbReference type="EMBL" id="AQS89467.1"/>
    </source>
</evidence>
<dbReference type="Pfam" id="PF13439">
    <property type="entry name" value="Glyco_transf_4"/>
    <property type="match status" value="1"/>
</dbReference>
<dbReference type="SUPFAM" id="SSF53756">
    <property type="entry name" value="UDP-Glycosyltransferase/glycogen phosphorylase"/>
    <property type="match status" value="1"/>
</dbReference>
<dbReference type="AlphaFoldDB" id="A0A1U9KUW0"/>
<evidence type="ECO:0000259" key="1">
    <source>
        <dbReference type="Pfam" id="PF13439"/>
    </source>
</evidence>
<sequence length="356" mass="38687">MRIGFVIQHINALGGTERAACAVMNGLADSADIHLFEVHSRGPAAFGLDPRIRTVSLFDRHVSLLNQWPRLVRRLRDGILRERLDVLVVVESTHALYAVPAARRAGCRCVVWEHFNFRADLGKRKRGWGRWVAARWADDVVVLTHRDIALWEEGCQPRARMTCIPNMAPPISATPYRVEGREVLALGRLSKQKGFDRLLAAWARVEADPRGASWHLRIVGDGPDRAALQAQAASLHRATVTPAENNVAARLSTAGLLSASSRFEGLPMVLLEAAAFGVPAVAFDCETGPAEIVDDGRSGLLVPEGDVAALADALLGLMASDERRVAMADAARRQAAGFSRESVLPKWRSLLGIASG</sequence>
<feature type="domain" description="Glycosyltransferase subfamily 4-like N-terminal" evidence="1">
    <location>
        <begin position="14"/>
        <end position="166"/>
    </location>
</feature>
<protein>
    <submittedName>
        <fullName evidence="2">Lipopolysaccharide biosynthesis protein</fullName>
    </submittedName>
</protein>
<evidence type="ECO:0000313" key="3">
    <source>
        <dbReference type="Proteomes" id="UP000188604"/>
    </source>
</evidence>
<dbReference type="KEGG" id="nch:A0U93_11155"/>
<dbReference type="Gene3D" id="3.40.50.2000">
    <property type="entry name" value="Glycogen Phosphorylase B"/>
    <property type="match status" value="2"/>
</dbReference>
<dbReference type="Pfam" id="PF13692">
    <property type="entry name" value="Glyco_trans_1_4"/>
    <property type="match status" value="1"/>
</dbReference>
<gene>
    <name evidence="2" type="ORF">A0U93_11155</name>
</gene>
<reference evidence="2 3" key="1">
    <citation type="submission" date="2016-03" db="EMBL/GenBank/DDBJ databases">
        <title>Acetic acid bacteria sequencing.</title>
        <authorList>
            <person name="Brandt J."/>
            <person name="Jakob F."/>
            <person name="Vogel R.F."/>
        </authorList>
    </citation>
    <scope>NUCLEOTIDE SEQUENCE [LARGE SCALE GENOMIC DNA]</scope>
    <source>
        <strain evidence="2 3">NBRC 101099</strain>
    </source>
</reference>
<dbReference type="RefSeq" id="WP_077808484.1">
    <property type="nucleotide sequence ID" value="NZ_CP014691.1"/>
</dbReference>
<proteinExistence type="predicted"/>
<dbReference type="STRING" id="320497.A0U93_11155"/>
<keyword evidence="3" id="KW-1185">Reference proteome</keyword>
<dbReference type="PANTHER" id="PTHR12526">
    <property type="entry name" value="GLYCOSYLTRANSFERASE"/>
    <property type="match status" value="1"/>
</dbReference>
<dbReference type="GO" id="GO:0016757">
    <property type="term" value="F:glycosyltransferase activity"/>
    <property type="evidence" value="ECO:0007669"/>
    <property type="project" value="UniProtKB-ARBA"/>
</dbReference>
<dbReference type="CDD" id="cd03820">
    <property type="entry name" value="GT4_AmsD-like"/>
    <property type="match status" value="1"/>
</dbReference>
<dbReference type="EMBL" id="CP014691">
    <property type="protein sequence ID" value="AQS89467.1"/>
    <property type="molecule type" value="Genomic_DNA"/>
</dbReference>
<name>A0A1U9KUW0_9PROT</name>
<dbReference type="InterPro" id="IPR028098">
    <property type="entry name" value="Glyco_trans_4-like_N"/>
</dbReference>